<accession>A0ABV8GT89</accession>
<dbReference type="RefSeq" id="WP_379535711.1">
    <property type="nucleotide sequence ID" value="NZ_JBHSBI010000052.1"/>
</dbReference>
<reference evidence="2" key="1">
    <citation type="journal article" date="2019" name="Int. J. Syst. Evol. Microbiol.">
        <title>The Global Catalogue of Microorganisms (GCM) 10K type strain sequencing project: providing services to taxonomists for standard genome sequencing and annotation.</title>
        <authorList>
            <consortium name="The Broad Institute Genomics Platform"/>
            <consortium name="The Broad Institute Genome Sequencing Center for Infectious Disease"/>
            <person name="Wu L."/>
            <person name="Ma J."/>
        </authorList>
    </citation>
    <scope>NUCLEOTIDE SEQUENCE [LARGE SCALE GENOMIC DNA]</scope>
    <source>
        <strain evidence="2">TBRC 1276</strain>
    </source>
</reference>
<dbReference type="CDD" id="cd06558">
    <property type="entry name" value="crotonase-like"/>
    <property type="match status" value="1"/>
</dbReference>
<dbReference type="InterPro" id="IPR001753">
    <property type="entry name" value="Enoyl-CoA_hydra/iso"/>
</dbReference>
<sequence length="255" mass="27834">MSEDDVLVRHDGQVAVLTLNRPASLNAWDMAMQDTVRRRFGEFAADERTRAVVITGAGERAFCAGQHLAETAGFGPENVDAWLDNFRSLYRAVLEIDKPVVAAINGVAAGSGYQLTLLCDVRVAHPGVRMGQTEVSSGIPSITGMYLTMRALGGSRTLELMMSGRLMEADELKQAGLVHHLVPQGDVLATAVKIAGQLAEQPSVAIALTKQRYRDLITPSLWEAFEAARAIDRKAWASGQPQQVMRDFFAARRKR</sequence>
<protein>
    <submittedName>
        <fullName evidence="1">Enoyl-CoA hydratase/isomerase family protein</fullName>
    </submittedName>
</protein>
<dbReference type="PANTHER" id="PTHR11941">
    <property type="entry name" value="ENOYL-COA HYDRATASE-RELATED"/>
    <property type="match status" value="1"/>
</dbReference>
<gene>
    <name evidence="1" type="ORF">ACFOY2_52475</name>
</gene>
<evidence type="ECO:0000313" key="2">
    <source>
        <dbReference type="Proteomes" id="UP001595851"/>
    </source>
</evidence>
<dbReference type="Pfam" id="PF00378">
    <property type="entry name" value="ECH_1"/>
    <property type="match status" value="1"/>
</dbReference>
<proteinExistence type="predicted"/>
<keyword evidence="2" id="KW-1185">Reference proteome</keyword>
<dbReference type="Gene3D" id="3.90.226.10">
    <property type="entry name" value="2-enoyl-CoA Hydratase, Chain A, domain 1"/>
    <property type="match status" value="1"/>
</dbReference>
<name>A0ABV8GT89_9ACTN</name>
<dbReference type="InterPro" id="IPR029045">
    <property type="entry name" value="ClpP/crotonase-like_dom_sf"/>
</dbReference>
<organism evidence="1 2">
    <name type="scientific">Nonomuraea purpurea</name>
    <dbReference type="NCBI Taxonomy" id="1849276"/>
    <lineage>
        <taxon>Bacteria</taxon>
        <taxon>Bacillati</taxon>
        <taxon>Actinomycetota</taxon>
        <taxon>Actinomycetes</taxon>
        <taxon>Streptosporangiales</taxon>
        <taxon>Streptosporangiaceae</taxon>
        <taxon>Nonomuraea</taxon>
    </lineage>
</organism>
<comment type="caution">
    <text evidence="1">The sequence shown here is derived from an EMBL/GenBank/DDBJ whole genome shotgun (WGS) entry which is preliminary data.</text>
</comment>
<dbReference type="SUPFAM" id="SSF52096">
    <property type="entry name" value="ClpP/crotonase"/>
    <property type="match status" value="1"/>
</dbReference>
<dbReference type="PANTHER" id="PTHR11941:SF54">
    <property type="entry name" value="ENOYL-COA HYDRATASE, MITOCHONDRIAL"/>
    <property type="match status" value="1"/>
</dbReference>
<evidence type="ECO:0000313" key="1">
    <source>
        <dbReference type="EMBL" id="MFC4015910.1"/>
    </source>
</evidence>
<dbReference type="EMBL" id="JBHSBI010000052">
    <property type="protein sequence ID" value="MFC4015910.1"/>
    <property type="molecule type" value="Genomic_DNA"/>
</dbReference>
<dbReference type="Proteomes" id="UP001595851">
    <property type="component" value="Unassembled WGS sequence"/>
</dbReference>